<dbReference type="SMART" id="SM00342">
    <property type="entry name" value="HTH_ARAC"/>
    <property type="match status" value="1"/>
</dbReference>
<dbReference type="Gene3D" id="1.10.10.60">
    <property type="entry name" value="Homeodomain-like"/>
    <property type="match status" value="1"/>
</dbReference>
<accession>A0AAN1XX09</accession>
<evidence type="ECO:0000256" key="4">
    <source>
        <dbReference type="ARBA" id="ARBA00023163"/>
    </source>
</evidence>
<dbReference type="Pfam" id="PF12833">
    <property type="entry name" value="HTH_18"/>
    <property type="match status" value="1"/>
</dbReference>
<dbReference type="PROSITE" id="PS00041">
    <property type="entry name" value="HTH_ARAC_FAMILY_1"/>
    <property type="match status" value="1"/>
</dbReference>
<evidence type="ECO:0000259" key="5">
    <source>
        <dbReference type="PROSITE" id="PS01124"/>
    </source>
</evidence>
<reference evidence="6 7" key="1">
    <citation type="journal article" date="2022" name="ISME Commun">
        <title>Vulcanimicrobium alpinus gen. nov. sp. nov., the first cultivated representative of the candidate phylum 'Eremiobacterota', is a metabolically versatile aerobic anoxygenic phototroph.</title>
        <authorList>
            <person name="Yabe S."/>
            <person name="Muto K."/>
            <person name="Abe K."/>
            <person name="Yokota A."/>
            <person name="Staudigel H."/>
            <person name="Tebo B.M."/>
        </authorList>
    </citation>
    <scope>NUCLEOTIDE SEQUENCE [LARGE SCALE GENOMIC DNA]</scope>
    <source>
        <strain evidence="6 7">WC8-2</strain>
    </source>
</reference>
<dbReference type="PANTHER" id="PTHR46796">
    <property type="entry name" value="HTH-TYPE TRANSCRIPTIONAL ACTIVATOR RHAS-RELATED"/>
    <property type="match status" value="1"/>
</dbReference>
<evidence type="ECO:0000256" key="3">
    <source>
        <dbReference type="ARBA" id="ARBA00023159"/>
    </source>
</evidence>
<sequence>MAVPTAILAPELRSRVSAVHIDDATPSWATLGPHRVRYATLAFFERGTTAVVLNGIERRFAPGDVVFVPPGSVADSDRAFTRRGTAWWSVAFDGASGAASPVGSATQRLLDRLAGVIPVEPESGIGRISVPRRDRNAWIDRLYRLRTELRRTDGDSADVVFALLTMLAVDAGRLAGTSTVERTGSPLLSQLASFVTANIDRSIGLRDVANALAFSPAYLTELLRRDTGRSVCEWILEFRVRRSEELLLDGGISIADVACAVGYDDARSFRRAFVRTRGVSPQAWRTGRAAIASSSGNSASVSIVRDLDGFRTSA</sequence>
<evidence type="ECO:0000313" key="6">
    <source>
        <dbReference type="EMBL" id="BDE06534.1"/>
    </source>
</evidence>
<dbReference type="AlphaFoldDB" id="A0AAN1XX09"/>
<organism evidence="6 7">
    <name type="scientific">Vulcanimicrobium alpinum</name>
    <dbReference type="NCBI Taxonomy" id="3016050"/>
    <lineage>
        <taxon>Bacteria</taxon>
        <taxon>Bacillati</taxon>
        <taxon>Vulcanimicrobiota</taxon>
        <taxon>Vulcanimicrobiia</taxon>
        <taxon>Vulcanimicrobiales</taxon>
        <taxon>Vulcanimicrobiaceae</taxon>
        <taxon>Vulcanimicrobium</taxon>
    </lineage>
</organism>
<dbReference type="InterPro" id="IPR018060">
    <property type="entry name" value="HTH_AraC"/>
</dbReference>
<keyword evidence="1" id="KW-0805">Transcription regulation</keyword>
<keyword evidence="4" id="KW-0804">Transcription</keyword>
<dbReference type="PROSITE" id="PS01124">
    <property type="entry name" value="HTH_ARAC_FAMILY_2"/>
    <property type="match status" value="1"/>
</dbReference>
<dbReference type="InterPro" id="IPR050204">
    <property type="entry name" value="AraC_XylS_family_regulators"/>
</dbReference>
<dbReference type="InterPro" id="IPR018062">
    <property type="entry name" value="HTH_AraC-typ_CS"/>
</dbReference>
<evidence type="ECO:0000256" key="1">
    <source>
        <dbReference type="ARBA" id="ARBA00023015"/>
    </source>
</evidence>
<dbReference type="GO" id="GO:0003700">
    <property type="term" value="F:DNA-binding transcription factor activity"/>
    <property type="evidence" value="ECO:0007669"/>
    <property type="project" value="InterPro"/>
</dbReference>
<dbReference type="SUPFAM" id="SSF46689">
    <property type="entry name" value="Homeodomain-like"/>
    <property type="match status" value="1"/>
</dbReference>
<name>A0AAN1XX09_UNVUL</name>
<dbReference type="KEGG" id="vab:WPS_18100"/>
<dbReference type="Proteomes" id="UP001317532">
    <property type="component" value="Chromosome"/>
</dbReference>
<protein>
    <recommendedName>
        <fullName evidence="5">HTH araC/xylS-type domain-containing protein</fullName>
    </recommendedName>
</protein>
<dbReference type="SUPFAM" id="SSF51215">
    <property type="entry name" value="Regulatory protein AraC"/>
    <property type="match status" value="1"/>
</dbReference>
<keyword evidence="7" id="KW-1185">Reference proteome</keyword>
<keyword evidence="2" id="KW-0238">DNA-binding</keyword>
<evidence type="ECO:0000313" key="7">
    <source>
        <dbReference type="Proteomes" id="UP001317532"/>
    </source>
</evidence>
<dbReference type="InterPro" id="IPR037923">
    <property type="entry name" value="HTH-like"/>
</dbReference>
<dbReference type="InterPro" id="IPR009057">
    <property type="entry name" value="Homeodomain-like_sf"/>
</dbReference>
<keyword evidence="3" id="KW-0010">Activator</keyword>
<gene>
    <name evidence="6" type="ORF">WPS_18100</name>
</gene>
<dbReference type="GO" id="GO:0043565">
    <property type="term" value="F:sequence-specific DNA binding"/>
    <property type="evidence" value="ECO:0007669"/>
    <property type="project" value="InterPro"/>
</dbReference>
<dbReference type="EMBL" id="AP025523">
    <property type="protein sequence ID" value="BDE06534.1"/>
    <property type="molecule type" value="Genomic_DNA"/>
</dbReference>
<feature type="domain" description="HTH araC/xylS-type" evidence="5">
    <location>
        <begin position="189"/>
        <end position="287"/>
    </location>
</feature>
<proteinExistence type="predicted"/>
<evidence type="ECO:0000256" key="2">
    <source>
        <dbReference type="ARBA" id="ARBA00023125"/>
    </source>
</evidence>